<keyword evidence="1" id="KW-0812">Transmembrane</keyword>
<keyword evidence="3" id="KW-1185">Reference proteome</keyword>
<feature type="transmembrane region" description="Helical" evidence="1">
    <location>
        <begin position="140"/>
        <end position="161"/>
    </location>
</feature>
<evidence type="ECO:0000313" key="3">
    <source>
        <dbReference type="Proteomes" id="UP000694888"/>
    </source>
</evidence>
<sequence length="184" mass="21009">MGIRAFVSAVLVAFIVGDIYRENRMGKPWASVVSKVQAPVQNFLRPAVWVPGLRNLHSHRETWTLPSDSHQNNLESVLGALMTVIKEDKSGSFWDVQKNDLQVARGFIRVFVYTRAEWLDIIELTFKGTEVQVWSFSSGFLPLFIPFACVLNVPLFWIPFLDNGLNKHRINKIVKAMDVSVDRH</sequence>
<evidence type="ECO:0000256" key="2">
    <source>
        <dbReference type="SAM" id="SignalP"/>
    </source>
</evidence>
<name>A0ABM1A8Q5_APLCA</name>
<feature type="chain" id="PRO_5046570093" evidence="2">
    <location>
        <begin position="22"/>
        <end position="184"/>
    </location>
</feature>
<evidence type="ECO:0000256" key="1">
    <source>
        <dbReference type="SAM" id="Phobius"/>
    </source>
</evidence>
<dbReference type="GeneID" id="106012991"/>
<reference evidence="4" key="1">
    <citation type="submission" date="2025-08" db="UniProtKB">
        <authorList>
            <consortium name="RefSeq"/>
        </authorList>
    </citation>
    <scope>IDENTIFICATION</scope>
</reference>
<keyword evidence="1" id="KW-0472">Membrane</keyword>
<gene>
    <name evidence="4" type="primary">LOC106012991</name>
</gene>
<feature type="signal peptide" evidence="2">
    <location>
        <begin position="1"/>
        <end position="21"/>
    </location>
</feature>
<organism evidence="3 4">
    <name type="scientific">Aplysia californica</name>
    <name type="common">California sea hare</name>
    <dbReference type="NCBI Taxonomy" id="6500"/>
    <lineage>
        <taxon>Eukaryota</taxon>
        <taxon>Metazoa</taxon>
        <taxon>Spiralia</taxon>
        <taxon>Lophotrochozoa</taxon>
        <taxon>Mollusca</taxon>
        <taxon>Gastropoda</taxon>
        <taxon>Heterobranchia</taxon>
        <taxon>Euthyneura</taxon>
        <taxon>Tectipleura</taxon>
        <taxon>Aplysiida</taxon>
        <taxon>Aplysioidea</taxon>
        <taxon>Aplysiidae</taxon>
        <taxon>Aplysia</taxon>
    </lineage>
</organism>
<protein>
    <submittedName>
        <fullName evidence="4">Uncharacterized protein LOC106012991</fullName>
    </submittedName>
</protein>
<dbReference type="RefSeq" id="XP_012942979.1">
    <property type="nucleotide sequence ID" value="XM_013087525.2"/>
</dbReference>
<keyword evidence="2" id="KW-0732">Signal</keyword>
<keyword evidence="1" id="KW-1133">Transmembrane helix</keyword>
<proteinExistence type="predicted"/>
<accession>A0ABM1A8Q5</accession>
<dbReference type="Proteomes" id="UP000694888">
    <property type="component" value="Unplaced"/>
</dbReference>
<evidence type="ECO:0000313" key="4">
    <source>
        <dbReference type="RefSeq" id="XP_012942979.1"/>
    </source>
</evidence>